<dbReference type="Pfam" id="PF00563">
    <property type="entry name" value="EAL"/>
    <property type="match status" value="1"/>
</dbReference>
<evidence type="ECO:0000256" key="1">
    <source>
        <dbReference type="SAM" id="Phobius"/>
    </source>
</evidence>
<dbReference type="InterPro" id="IPR000160">
    <property type="entry name" value="GGDEF_dom"/>
</dbReference>
<feature type="transmembrane region" description="Helical" evidence="1">
    <location>
        <begin position="131"/>
        <end position="151"/>
    </location>
</feature>
<evidence type="ECO:0000259" key="3">
    <source>
        <dbReference type="PROSITE" id="PS50887"/>
    </source>
</evidence>
<dbReference type="SMART" id="SM00267">
    <property type="entry name" value="GGDEF"/>
    <property type="match status" value="1"/>
</dbReference>
<reference evidence="4" key="1">
    <citation type="submission" date="2022-05" db="EMBL/GenBank/DDBJ databases">
        <title>An RpoN-dependent PEP-CTERM gene is involved in floc formation of an Aquincola tertiaricarbonis strain.</title>
        <authorList>
            <person name="Qiu D."/>
            <person name="Xia M."/>
        </authorList>
    </citation>
    <scope>NUCLEOTIDE SEQUENCE</scope>
    <source>
        <strain evidence="4">RN12</strain>
    </source>
</reference>
<evidence type="ECO:0000259" key="2">
    <source>
        <dbReference type="PROSITE" id="PS50883"/>
    </source>
</evidence>
<dbReference type="PROSITE" id="PS50887">
    <property type="entry name" value="GGDEF"/>
    <property type="match status" value="1"/>
</dbReference>
<feature type="domain" description="GGDEF" evidence="3">
    <location>
        <begin position="293"/>
        <end position="425"/>
    </location>
</feature>
<dbReference type="SMART" id="SM00052">
    <property type="entry name" value="EAL"/>
    <property type="match status" value="1"/>
</dbReference>
<feature type="transmembrane region" description="Helical" evidence="1">
    <location>
        <begin position="104"/>
        <end position="125"/>
    </location>
</feature>
<dbReference type="InterPro" id="IPR050706">
    <property type="entry name" value="Cyclic-di-GMP_PDE-like"/>
</dbReference>
<proteinExistence type="predicted"/>
<dbReference type="SUPFAM" id="SSF55073">
    <property type="entry name" value="Nucleotide cyclase"/>
    <property type="match status" value="1"/>
</dbReference>
<dbReference type="Proteomes" id="UP001056201">
    <property type="component" value="Chromosome 2"/>
</dbReference>
<feature type="domain" description="EAL" evidence="2">
    <location>
        <begin position="434"/>
        <end position="687"/>
    </location>
</feature>
<accession>A0ABY4SK57</accession>
<protein>
    <submittedName>
        <fullName evidence="4">Bifunctional diguanylate cyclase/phosphodiesterase</fullName>
    </submittedName>
</protein>
<evidence type="ECO:0000313" key="5">
    <source>
        <dbReference type="Proteomes" id="UP001056201"/>
    </source>
</evidence>
<dbReference type="CDD" id="cd01949">
    <property type="entry name" value="GGDEF"/>
    <property type="match status" value="1"/>
</dbReference>
<sequence length="707" mass="75560">MGLAVYAWMAALLVVGMAARLPAQEGASTSPEQLAARRLALVLWALLAAVAWWGLHLMVTAYAAPDALLQRPGWLPAALLPPIGGTVVARLLHQRPGQAHRCLAVVLQAGGWLALPMVAIGAALPGAELSWQLPLLACAALALLPASALSLRAPRLQRRPVPLLMVHAAVVGGMCVAADLAVLHAAETMLEASQQAASSAAAGGGWAWLSGTAGSTTRQPTVLLLLALAVAPAVAGLLALAQALALRVMALHDHARVQRHEAALTHPLTSLPNRQAFEHHLQAAAMRADRQCQRLAVMCINVDGLKTINESFGPAAGDALLCSMARRLQRLAGPNDLVAHASGDEFLVLLGGNPDRDTAARAAGHAIQRLSDVLLLEAREVASSCSIGLAMYPQDGTMATLVTQASAAVRCAKQNGRASYCFFESHMTESSRDQTELLRDLRRAIERRQLELMYQPKVDARDGHITGVEALLRWRHPDRGWVPPVVFVPLAERAGLIGALGDWVIEEACRQMRRWLQDGLRLKVSINLSVHQLRQPDLAQRISQAMQRHQVPPGLLSCEITESAAMEDTGITRGLVDQLAAAGVPLSIDDFGTGYSSLGYLRRLPVSELKIDRSFVLDLATSGDACAIVDAVIRMAHALGLTVVAEGVETEAQRRLLNRLGCDQLQGYLYAKPMSARLIATWARDPAPTAVTPQPVEQLAGTHVAYE</sequence>
<dbReference type="InterPro" id="IPR035919">
    <property type="entry name" value="EAL_sf"/>
</dbReference>
<dbReference type="CDD" id="cd01948">
    <property type="entry name" value="EAL"/>
    <property type="match status" value="1"/>
</dbReference>
<organism evidence="4 5">
    <name type="scientific">Aquincola tertiaricarbonis</name>
    <dbReference type="NCBI Taxonomy" id="391953"/>
    <lineage>
        <taxon>Bacteria</taxon>
        <taxon>Pseudomonadati</taxon>
        <taxon>Pseudomonadota</taxon>
        <taxon>Betaproteobacteria</taxon>
        <taxon>Burkholderiales</taxon>
        <taxon>Sphaerotilaceae</taxon>
        <taxon>Aquincola</taxon>
    </lineage>
</organism>
<keyword evidence="1" id="KW-1133">Transmembrane helix</keyword>
<gene>
    <name evidence="4" type="ORF">MW290_22825</name>
</gene>
<dbReference type="SUPFAM" id="SSF141868">
    <property type="entry name" value="EAL domain-like"/>
    <property type="match status" value="1"/>
</dbReference>
<dbReference type="InterPro" id="IPR043128">
    <property type="entry name" value="Rev_trsase/Diguanyl_cyclase"/>
</dbReference>
<dbReference type="EMBL" id="CP097636">
    <property type="protein sequence ID" value="URI11750.1"/>
    <property type="molecule type" value="Genomic_DNA"/>
</dbReference>
<dbReference type="InterPro" id="IPR001633">
    <property type="entry name" value="EAL_dom"/>
</dbReference>
<feature type="transmembrane region" description="Helical" evidence="1">
    <location>
        <begin position="35"/>
        <end position="54"/>
    </location>
</feature>
<name>A0ABY4SK57_AQUTE</name>
<keyword evidence="1" id="KW-0812">Transmembrane</keyword>
<keyword evidence="5" id="KW-1185">Reference proteome</keyword>
<dbReference type="RefSeq" id="WP_250199940.1">
    <property type="nucleotide sequence ID" value="NZ_CP097636.1"/>
</dbReference>
<dbReference type="NCBIfam" id="TIGR00254">
    <property type="entry name" value="GGDEF"/>
    <property type="match status" value="1"/>
</dbReference>
<keyword evidence="1" id="KW-0472">Membrane</keyword>
<dbReference type="PANTHER" id="PTHR33121:SF79">
    <property type="entry name" value="CYCLIC DI-GMP PHOSPHODIESTERASE PDED-RELATED"/>
    <property type="match status" value="1"/>
</dbReference>
<dbReference type="PANTHER" id="PTHR33121">
    <property type="entry name" value="CYCLIC DI-GMP PHOSPHODIESTERASE PDEF"/>
    <property type="match status" value="1"/>
</dbReference>
<evidence type="ECO:0000313" key="4">
    <source>
        <dbReference type="EMBL" id="URI11750.1"/>
    </source>
</evidence>
<dbReference type="PROSITE" id="PS50883">
    <property type="entry name" value="EAL"/>
    <property type="match status" value="1"/>
</dbReference>
<feature type="transmembrane region" description="Helical" evidence="1">
    <location>
        <begin position="74"/>
        <end position="92"/>
    </location>
</feature>
<dbReference type="Pfam" id="PF00990">
    <property type="entry name" value="GGDEF"/>
    <property type="match status" value="1"/>
</dbReference>
<dbReference type="Gene3D" id="3.20.20.450">
    <property type="entry name" value="EAL domain"/>
    <property type="match status" value="1"/>
</dbReference>
<dbReference type="InterPro" id="IPR029787">
    <property type="entry name" value="Nucleotide_cyclase"/>
</dbReference>
<dbReference type="Gene3D" id="3.30.70.270">
    <property type="match status" value="1"/>
</dbReference>
<feature type="transmembrane region" description="Helical" evidence="1">
    <location>
        <begin position="163"/>
        <end position="186"/>
    </location>
</feature>
<feature type="transmembrane region" description="Helical" evidence="1">
    <location>
        <begin position="6"/>
        <end position="23"/>
    </location>
</feature>
<feature type="transmembrane region" description="Helical" evidence="1">
    <location>
        <begin position="222"/>
        <end position="246"/>
    </location>
</feature>